<sequence>MTRFLTVLSFCFLSLLSAKAQKDTWEAAIPEIPADGFYKIPLSPQVLAKAKNQFNRFRISESSTEVPYLIKTEAGIVSKSKTVNLPIIERKDEDSRGFIIFENPKAIRLSSLVMKIKRVWINKKLRISGSNDAENWFAVRSEFLLSAFQNSENSDETTGDYQIDIPRTDYKFYKIESNNHDDLSINVLSIGYVVHVKNKASLLALPEPQMSKERTEEPSASLFKFGFREPYMINQLVFKIKKPRFFQRNAKLYLADPRIKTALRKENNSFDSDPYKFFTLSSNDSVNTIFLENNSVASFFILIENQDNPPLDLLRVQAFQNKNFIQVYLEKGKRYTLKIGSAGLASPVYDLAGFQNQIEENIPVLTIGGLRKGPDANPINVAKDTFFLTKNWIWLGLFLVAALLVYMSIQMVKEMKNNG</sequence>
<comment type="caution">
    <text evidence="3">The sequence shown here is derived from an EMBL/GenBank/DDBJ whole genome shotgun (WGS) entry which is preliminary data.</text>
</comment>
<evidence type="ECO:0000313" key="4">
    <source>
        <dbReference type="Proteomes" id="UP000634134"/>
    </source>
</evidence>
<name>A0ABR9WDL5_9BACT</name>
<organism evidence="3 4">
    <name type="scientific">Dyadobacter subterraneus</name>
    <dbReference type="NCBI Taxonomy" id="2773304"/>
    <lineage>
        <taxon>Bacteria</taxon>
        <taxon>Pseudomonadati</taxon>
        <taxon>Bacteroidota</taxon>
        <taxon>Cytophagia</taxon>
        <taxon>Cytophagales</taxon>
        <taxon>Spirosomataceae</taxon>
        <taxon>Dyadobacter</taxon>
    </lineage>
</organism>
<evidence type="ECO:0000256" key="1">
    <source>
        <dbReference type="SAM" id="Phobius"/>
    </source>
</evidence>
<evidence type="ECO:0000313" key="3">
    <source>
        <dbReference type="EMBL" id="MBE9463586.1"/>
    </source>
</evidence>
<feature type="chain" id="PRO_5046542114" description="DUF3999 domain-containing protein" evidence="2">
    <location>
        <begin position="21"/>
        <end position="419"/>
    </location>
</feature>
<evidence type="ECO:0008006" key="5">
    <source>
        <dbReference type="Google" id="ProtNLM"/>
    </source>
</evidence>
<proteinExistence type="predicted"/>
<keyword evidence="1" id="KW-0472">Membrane</keyword>
<keyword evidence="2" id="KW-0732">Signal</keyword>
<gene>
    <name evidence="3" type="ORF">IEE83_16990</name>
</gene>
<dbReference type="EMBL" id="JACYGY010000001">
    <property type="protein sequence ID" value="MBE9463586.1"/>
    <property type="molecule type" value="Genomic_DNA"/>
</dbReference>
<feature type="transmembrane region" description="Helical" evidence="1">
    <location>
        <begin position="392"/>
        <end position="409"/>
    </location>
</feature>
<reference evidence="4" key="1">
    <citation type="submission" date="2023-07" db="EMBL/GenBank/DDBJ databases">
        <title>Dyadobacter sp. nov 'subterranea' isolated from contaminted grondwater.</title>
        <authorList>
            <person name="Szabo I."/>
            <person name="Al-Omari J."/>
            <person name="Szerdahelyi S.G."/>
            <person name="Rado J."/>
        </authorList>
    </citation>
    <scope>NUCLEOTIDE SEQUENCE [LARGE SCALE GENOMIC DNA]</scope>
    <source>
        <strain evidence="4">UP-52</strain>
    </source>
</reference>
<evidence type="ECO:0000256" key="2">
    <source>
        <dbReference type="SAM" id="SignalP"/>
    </source>
</evidence>
<protein>
    <recommendedName>
        <fullName evidence="5">DUF3999 domain-containing protein</fullName>
    </recommendedName>
</protein>
<dbReference type="Proteomes" id="UP000634134">
    <property type="component" value="Unassembled WGS sequence"/>
</dbReference>
<keyword evidence="4" id="KW-1185">Reference proteome</keyword>
<keyword evidence="1" id="KW-1133">Transmembrane helix</keyword>
<keyword evidence="1" id="KW-0812">Transmembrane</keyword>
<dbReference type="RefSeq" id="WP_194121706.1">
    <property type="nucleotide sequence ID" value="NZ_JACYGY010000001.1"/>
</dbReference>
<feature type="signal peptide" evidence="2">
    <location>
        <begin position="1"/>
        <end position="20"/>
    </location>
</feature>
<accession>A0ABR9WDL5</accession>